<comment type="pathway">
    <text evidence="1">Bacterial outer membrane biogenesis; LPS core biosynthesis.</text>
</comment>
<sequence length="402" mass="43399">MGILQRIRNWLRRISIRLGRHALPNVQADLSNENQRAVLIFAETALARASLTALVRSIAEREPDMDVLLSADPEDRDELGIEACKALPSLARLSRRDLAQIFDSEAPEIMLVFASSMPAAAVRAATARGVRVHLICDATPSELPRGVLRNLTHVFAADSRQVIALRKLGVPDSAIVVTGRLSSGRPPPHCDWNEHARLSSLLAGRPMWFANAAHAGEIPTLIAAHARAARLSHRLLLILSPVDMSSADQMAEDLRAQGWRVARRSKADEPTEETQIFLCDEEDESGLFCRLSPLTFVGGTLVPSQGATGGNPAHPAALGSAVIHGPFTGRHENFARRLDAAKAARLVVDAPSLTRALEALIAPDKSAQLARNAWEVVTEGAEATELVVSTLVARPARQREAA</sequence>
<evidence type="ECO:0000313" key="3">
    <source>
        <dbReference type="Proteomes" id="UP000026249"/>
    </source>
</evidence>
<comment type="catalytic activity">
    <reaction evidence="1">
        <text>lipid IVA (E. coli) + CMP-3-deoxy-beta-D-manno-octulosonate = alpha-Kdo-(2-&gt;6)-lipid IVA (E. coli) + CMP + H(+)</text>
        <dbReference type="Rhea" id="RHEA:28066"/>
        <dbReference type="ChEBI" id="CHEBI:15378"/>
        <dbReference type="ChEBI" id="CHEBI:58603"/>
        <dbReference type="ChEBI" id="CHEBI:60364"/>
        <dbReference type="ChEBI" id="CHEBI:60377"/>
        <dbReference type="ChEBI" id="CHEBI:85987"/>
        <dbReference type="EC" id="2.4.99.12"/>
    </reaction>
</comment>
<protein>
    <recommendedName>
        <fullName evidence="1">3-deoxy-D-manno-octulosonic acid transferase</fullName>
        <shortName evidence="1">Kdo transferase</shortName>
        <ecNumber evidence="1">2.4.99.12</ecNumber>
    </recommendedName>
    <alternativeName>
        <fullName evidence="1">Lipid IV(A) 3-deoxy-D-manno-octulosonic acid transferase</fullName>
    </alternativeName>
</protein>
<evidence type="ECO:0000313" key="2">
    <source>
        <dbReference type="EMBL" id="KAJ57451.1"/>
    </source>
</evidence>
<organism evidence="2 3">
    <name type="scientific">Actibacterium mucosum KCTC 23349</name>
    <dbReference type="NCBI Taxonomy" id="1454373"/>
    <lineage>
        <taxon>Bacteria</taxon>
        <taxon>Pseudomonadati</taxon>
        <taxon>Pseudomonadota</taxon>
        <taxon>Alphaproteobacteria</taxon>
        <taxon>Rhodobacterales</taxon>
        <taxon>Roseobacteraceae</taxon>
        <taxon>Actibacterium</taxon>
    </lineage>
</organism>
<comment type="function">
    <text evidence="1">Involved in lipopolysaccharide (LPS) biosynthesis. Catalyzes the transfer of 3-deoxy-D-manno-octulosonate (Kdo) residue(s) from CMP-Kdo to lipid IV(A), the tetraacyldisaccharide-1,4'-bisphosphate precursor of lipid A.</text>
</comment>
<dbReference type="GO" id="GO:0009245">
    <property type="term" value="P:lipid A biosynthetic process"/>
    <property type="evidence" value="ECO:0007669"/>
    <property type="project" value="TreeGrafter"/>
</dbReference>
<gene>
    <name evidence="2" type="ORF">ACMU_02805</name>
</gene>
<comment type="subcellular location">
    <subcellularLocation>
        <location evidence="1">Cell membrane</location>
    </subcellularLocation>
</comment>
<dbReference type="EMBL" id="JFKE01000001">
    <property type="protein sequence ID" value="KAJ57451.1"/>
    <property type="molecule type" value="Genomic_DNA"/>
</dbReference>
<keyword evidence="3" id="KW-1185">Reference proteome</keyword>
<dbReference type="Gene3D" id="3.40.50.2000">
    <property type="entry name" value="Glycogen Phosphorylase B"/>
    <property type="match status" value="1"/>
</dbReference>
<keyword evidence="1" id="KW-0472">Membrane</keyword>
<dbReference type="GO" id="GO:0009244">
    <property type="term" value="P:lipopolysaccharide core region biosynthetic process"/>
    <property type="evidence" value="ECO:0007669"/>
    <property type="project" value="UniProtKB-UniRule"/>
</dbReference>
<dbReference type="PANTHER" id="PTHR42755">
    <property type="entry name" value="3-DEOXY-MANNO-OCTULOSONATE CYTIDYLYLTRANSFERASE"/>
    <property type="match status" value="1"/>
</dbReference>
<keyword evidence="1" id="KW-0448">Lipopolysaccharide biosynthesis</keyword>
<comment type="caution">
    <text evidence="2">The sequence shown here is derived from an EMBL/GenBank/DDBJ whole genome shotgun (WGS) entry which is preliminary data.</text>
</comment>
<evidence type="ECO:0000256" key="1">
    <source>
        <dbReference type="RuleBase" id="RU365103"/>
    </source>
</evidence>
<comment type="similarity">
    <text evidence="1">Belongs to the glycosyltransferase group 1 family.</text>
</comment>
<dbReference type="AlphaFoldDB" id="A0A037ZM11"/>
<dbReference type="EC" id="2.4.99.12" evidence="1"/>
<proteinExistence type="inferred from homology"/>
<name>A0A037ZM11_9RHOB</name>
<accession>A0A037ZM11</accession>
<keyword evidence="1" id="KW-1003">Cell membrane</keyword>
<keyword evidence="1" id="KW-0808">Transferase</keyword>
<dbReference type="STRING" id="1454373.ACMU_02805"/>
<dbReference type="UniPathway" id="UPA00958"/>
<dbReference type="InterPro" id="IPR039901">
    <property type="entry name" value="Kdotransferase"/>
</dbReference>
<reference evidence="2 3" key="1">
    <citation type="submission" date="2014-03" db="EMBL/GenBank/DDBJ databases">
        <title>Draft Genome Sequence of Actibacterium mucosum KCTC 23349, a Marine Alphaproteobacterium with Complex Ionic Requirements Isolated from Mediterranean Seawater at Malvarrosa Beach, Valencia, Spain.</title>
        <authorList>
            <person name="Arahal D.R."/>
            <person name="Shao Z."/>
            <person name="Lai Q."/>
            <person name="Pujalte M.J."/>
        </authorList>
    </citation>
    <scope>NUCLEOTIDE SEQUENCE [LARGE SCALE GENOMIC DNA]</scope>
    <source>
        <strain evidence="2 3">KCTC 23349</strain>
    </source>
</reference>
<dbReference type="GO" id="GO:0005886">
    <property type="term" value="C:plasma membrane"/>
    <property type="evidence" value="ECO:0007669"/>
    <property type="project" value="UniProtKB-SubCell"/>
</dbReference>
<dbReference type="PANTHER" id="PTHR42755:SF1">
    <property type="entry name" value="3-DEOXY-D-MANNO-OCTULOSONIC ACID TRANSFERASE, MITOCHONDRIAL-RELATED"/>
    <property type="match status" value="1"/>
</dbReference>
<dbReference type="GO" id="GO:0043842">
    <property type="term" value="F:Kdo transferase activity"/>
    <property type="evidence" value="ECO:0007669"/>
    <property type="project" value="UniProtKB-EC"/>
</dbReference>
<dbReference type="Proteomes" id="UP000026249">
    <property type="component" value="Unassembled WGS sequence"/>
</dbReference>